<dbReference type="Gene3D" id="3.90.180.10">
    <property type="entry name" value="Medium-chain alcohol dehydrogenases, catalytic domain"/>
    <property type="match status" value="1"/>
</dbReference>
<keyword evidence="5" id="KW-1185">Reference proteome</keyword>
<dbReference type="Gene3D" id="3.40.50.720">
    <property type="entry name" value="NAD(P)-binding Rossmann-like Domain"/>
    <property type="match status" value="1"/>
</dbReference>
<evidence type="ECO:0000256" key="2">
    <source>
        <dbReference type="ARBA" id="ARBA00023002"/>
    </source>
</evidence>
<proteinExistence type="predicted"/>
<gene>
    <name evidence="4" type="ORF">Ga0080574_TMP4046</name>
</gene>
<dbReference type="InterPro" id="IPR047618">
    <property type="entry name" value="QOR-like"/>
</dbReference>
<dbReference type="Pfam" id="PF00107">
    <property type="entry name" value="ADH_zinc_N"/>
    <property type="match status" value="1"/>
</dbReference>
<feature type="domain" description="Enoyl reductase (ER)" evidence="3">
    <location>
        <begin position="14"/>
        <end position="320"/>
    </location>
</feature>
<evidence type="ECO:0000259" key="3">
    <source>
        <dbReference type="SMART" id="SM00829"/>
    </source>
</evidence>
<reference evidence="4 5" key="1">
    <citation type="submission" date="2016-04" db="EMBL/GenBank/DDBJ databases">
        <title>Deep-sea bacteria in the southern Pacific.</title>
        <authorList>
            <person name="Tang K."/>
        </authorList>
    </citation>
    <scope>NUCLEOTIDE SEQUENCE [LARGE SCALE GENOMIC DNA]</scope>
    <source>
        <strain evidence="4 5">JLT2014</strain>
    </source>
</reference>
<dbReference type="InterPro" id="IPR013149">
    <property type="entry name" value="ADH-like_C"/>
</dbReference>
<evidence type="ECO:0000256" key="1">
    <source>
        <dbReference type="ARBA" id="ARBA00022857"/>
    </source>
</evidence>
<dbReference type="InterPro" id="IPR011032">
    <property type="entry name" value="GroES-like_sf"/>
</dbReference>
<dbReference type="CDD" id="cd05286">
    <property type="entry name" value="QOR2"/>
    <property type="match status" value="1"/>
</dbReference>
<evidence type="ECO:0000313" key="5">
    <source>
        <dbReference type="Proteomes" id="UP000187059"/>
    </source>
</evidence>
<organism evidence="4 5">
    <name type="scientific">Salipiger abyssi</name>
    <dbReference type="NCBI Taxonomy" id="1250539"/>
    <lineage>
        <taxon>Bacteria</taxon>
        <taxon>Pseudomonadati</taxon>
        <taxon>Pseudomonadota</taxon>
        <taxon>Alphaproteobacteria</taxon>
        <taxon>Rhodobacterales</taxon>
        <taxon>Roseobacteraceae</taxon>
        <taxon>Salipiger</taxon>
    </lineage>
</organism>
<dbReference type="SMART" id="SM00829">
    <property type="entry name" value="PKS_ER"/>
    <property type="match status" value="1"/>
</dbReference>
<dbReference type="STRING" id="1250539.Ga0080574_TMP4046"/>
<keyword evidence="2 4" id="KW-0560">Oxidoreductase</keyword>
<dbReference type="InterPro" id="IPR036291">
    <property type="entry name" value="NAD(P)-bd_dom_sf"/>
</dbReference>
<sequence>MEQAFRLVTPGREGRLQRIDWEPGAPGPGTLRLRQERIGVNFIDSYFRTGLYPLPDPAIPGVEGCGVVEAVGDGVSGFAIGQRVAYCAQPGGFATQRLLPAWRALPLPDAIGAKIAAASMLRGMTAHMLLSRIHRVGPQGTVLIQAAAGGLGGLLTQWAKALGATVIGTVSTPEKAEIATRLGADHVITGRDTALEPEIGALTEGAGVDFAIDGVGGDRLRQSIACTRADGTVASIGQAAGESPALAVAEIAPRRMIRFARPSIMAFAADPEAYRAAGAAVFEMIGRGIAVAPARIYPFAEAAEALAALESGQGTGASILTT</sequence>
<dbReference type="SUPFAM" id="SSF50129">
    <property type="entry name" value="GroES-like"/>
    <property type="match status" value="1"/>
</dbReference>
<dbReference type="PANTHER" id="PTHR48106">
    <property type="entry name" value="QUINONE OXIDOREDUCTASE PIG3-RELATED"/>
    <property type="match status" value="1"/>
</dbReference>
<dbReference type="InterPro" id="IPR020843">
    <property type="entry name" value="ER"/>
</dbReference>
<accession>A0A1P8UYB3</accession>
<dbReference type="GO" id="GO:0003960">
    <property type="term" value="F:quinone reductase (NADPH) activity"/>
    <property type="evidence" value="ECO:0007669"/>
    <property type="project" value="UniProtKB-EC"/>
</dbReference>
<dbReference type="OrthoDB" id="9805883at2"/>
<name>A0A1P8UYB3_9RHOB</name>
<dbReference type="Proteomes" id="UP000187059">
    <property type="component" value="Chromosome"/>
</dbReference>
<dbReference type="GO" id="GO:0005829">
    <property type="term" value="C:cytosol"/>
    <property type="evidence" value="ECO:0007669"/>
    <property type="project" value="TreeGrafter"/>
</dbReference>
<dbReference type="InterPro" id="IPR013154">
    <property type="entry name" value="ADH-like_N"/>
</dbReference>
<dbReference type="EMBL" id="CP015093">
    <property type="protein sequence ID" value="APZ54380.1"/>
    <property type="molecule type" value="Genomic_DNA"/>
</dbReference>
<dbReference type="SUPFAM" id="SSF51735">
    <property type="entry name" value="NAD(P)-binding Rossmann-fold domains"/>
    <property type="match status" value="1"/>
</dbReference>
<dbReference type="Pfam" id="PF08240">
    <property type="entry name" value="ADH_N"/>
    <property type="match status" value="1"/>
</dbReference>
<protein>
    <submittedName>
        <fullName evidence="4">NADPH2:quinone reductase</fullName>
        <ecNumber evidence="4">1.6.5.5</ecNumber>
    </submittedName>
</protein>
<keyword evidence="1" id="KW-0521">NADP</keyword>
<dbReference type="GO" id="GO:0035925">
    <property type="term" value="F:mRNA 3'-UTR AU-rich region binding"/>
    <property type="evidence" value="ECO:0007669"/>
    <property type="project" value="TreeGrafter"/>
</dbReference>
<dbReference type="KEGG" id="paby:Ga0080574_TMP4046"/>
<dbReference type="GO" id="GO:0070402">
    <property type="term" value="F:NADPH binding"/>
    <property type="evidence" value="ECO:0007669"/>
    <property type="project" value="TreeGrafter"/>
</dbReference>
<dbReference type="RefSeq" id="WP_076703780.1">
    <property type="nucleotide sequence ID" value="NZ_CP015093.1"/>
</dbReference>
<dbReference type="PANTHER" id="PTHR48106:SF13">
    <property type="entry name" value="QUINONE OXIDOREDUCTASE-RELATED"/>
    <property type="match status" value="1"/>
</dbReference>
<dbReference type="AlphaFoldDB" id="A0A1P8UYB3"/>
<dbReference type="EC" id="1.6.5.5" evidence="4"/>
<evidence type="ECO:0000313" key="4">
    <source>
        <dbReference type="EMBL" id="APZ54380.1"/>
    </source>
</evidence>